<dbReference type="PROSITE" id="PS00211">
    <property type="entry name" value="ABC_TRANSPORTER_1"/>
    <property type="match status" value="1"/>
</dbReference>
<feature type="transmembrane region" description="Helical" evidence="10">
    <location>
        <begin position="688"/>
        <end position="709"/>
    </location>
</feature>
<dbReference type="InterPro" id="IPR027417">
    <property type="entry name" value="P-loop_NTPase"/>
</dbReference>
<keyword evidence="15" id="KW-1185">Reference proteome</keyword>
<feature type="transmembrane region" description="Helical" evidence="10">
    <location>
        <begin position="659"/>
        <end position="676"/>
    </location>
</feature>
<proteinExistence type="predicted"/>
<feature type="transmembrane region" description="Helical" evidence="10">
    <location>
        <begin position="530"/>
        <end position="549"/>
    </location>
</feature>
<dbReference type="Gene3D" id="3.40.50.300">
    <property type="entry name" value="P-loop containing nucleotide triphosphate hydrolases"/>
    <property type="match status" value="2"/>
</dbReference>
<feature type="transmembrane region" description="Helical" evidence="10">
    <location>
        <begin position="162"/>
        <end position="182"/>
    </location>
</feature>
<feature type="transmembrane region" description="Helical" evidence="10">
    <location>
        <begin position="303"/>
        <end position="321"/>
    </location>
</feature>
<feature type="domain" description="ABC transmembrane type-1" evidence="13">
    <location>
        <begin position="1332"/>
        <end position="1511"/>
    </location>
</feature>
<evidence type="ECO:0000259" key="11">
    <source>
        <dbReference type="PROSITE" id="PS50850"/>
    </source>
</evidence>
<evidence type="ECO:0000259" key="13">
    <source>
        <dbReference type="PROSITE" id="PS50929"/>
    </source>
</evidence>
<evidence type="ECO:0000313" key="15">
    <source>
        <dbReference type="Proteomes" id="UP000522262"/>
    </source>
</evidence>
<feature type="transmembrane region" description="Helical" evidence="10">
    <location>
        <begin position="1308"/>
        <end position="1325"/>
    </location>
</feature>
<feature type="compositionally biased region" description="Basic and acidic residues" evidence="9">
    <location>
        <begin position="582"/>
        <end position="595"/>
    </location>
</feature>
<dbReference type="Gene3D" id="1.20.1560.10">
    <property type="entry name" value="ABC transporter type 1, transmembrane domain"/>
    <property type="match status" value="2"/>
</dbReference>
<feature type="transmembrane region" description="Helical" evidence="10">
    <location>
        <begin position="237"/>
        <end position="258"/>
    </location>
</feature>
<evidence type="ECO:0000313" key="14">
    <source>
        <dbReference type="EMBL" id="KAF5542008.1"/>
    </source>
</evidence>
<dbReference type="GO" id="GO:0005524">
    <property type="term" value="F:ATP binding"/>
    <property type="evidence" value="ECO:0007669"/>
    <property type="project" value="UniProtKB-KW"/>
</dbReference>
<dbReference type="InterPro" id="IPR020846">
    <property type="entry name" value="MFS_dom"/>
</dbReference>
<accession>A0A8H5IRH4</accession>
<dbReference type="PANTHER" id="PTHR24223">
    <property type="entry name" value="ATP-BINDING CASSETTE SUB-FAMILY C"/>
    <property type="match status" value="1"/>
</dbReference>
<feature type="transmembrane region" description="Helical" evidence="10">
    <location>
        <begin position="896"/>
        <end position="921"/>
    </location>
</feature>
<evidence type="ECO:0000256" key="8">
    <source>
        <dbReference type="ARBA" id="ARBA00023136"/>
    </source>
</evidence>
<dbReference type="SUPFAM" id="SSF90123">
    <property type="entry name" value="ABC transporter transmembrane region"/>
    <property type="match status" value="1"/>
</dbReference>
<reference evidence="14 15" key="1">
    <citation type="submission" date="2020-05" db="EMBL/GenBank/DDBJ databases">
        <title>Identification and distribution of gene clusters putatively required for synthesis of sphingolipid metabolism inhibitors in phylogenetically diverse species of the filamentous fungus Fusarium.</title>
        <authorList>
            <person name="Kim H.-S."/>
            <person name="Busman M."/>
            <person name="Brown D.W."/>
            <person name="Divon H."/>
            <person name="Uhlig S."/>
            <person name="Proctor R.H."/>
        </authorList>
    </citation>
    <scope>NUCLEOTIDE SEQUENCE [LARGE SCALE GENOMIC DNA]</scope>
    <source>
        <strain evidence="14 15">NRRL 53147</strain>
    </source>
</reference>
<feature type="transmembrane region" description="Helical" evidence="10">
    <location>
        <begin position="341"/>
        <end position="363"/>
    </location>
</feature>
<gene>
    <name evidence="14" type="ORF">FMEXI_7707</name>
</gene>
<dbReference type="InterPro" id="IPR011527">
    <property type="entry name" value="ABC1_TM_dom"/>
</dbReference>
<keyword evidence="3" id="KW-1003">Cell membrane</keyword>
<feature type="transmembrane region" description="Helical" evidence="10">
    <location>
        <begin position="375"/>
        <end position="393"/>
    </location>
</feature>
<keyword evidence="4 10" id="KW-0812">Transmembrane</keyword>
<dbReference type="InterPro" id="IPR005829">
    <property type="entry name" value="Sugar_transporter_CS"/>
</dbReference>
<dbReference type="InterPro" id="IPR010573">
    <property type="entry name" value="MFS_Str1/Tri12-like"/>
</dbReference>
<dbReference type="GO" id="GO:0016887">
    <property type="term" value="F:ATP hydrolysis activity"/>
    <property type="evidence" value="ECO:0007669"/>
    <property type="project" value="InterPro"/>
</dbReference>
<feature type="domain" description="Major facilitator superfamily (MFS) profile" evidence="11">
    <location>
        <begin position="39"/>
        <end position="554"/>
    </location>
</feature>
<feature type="transmembrane region" description="Helical" evidence="10">
    <location>
        <begin position="130"/>
        <end position="150"/>
    </location>
</feature>
<feature type="transmembrane region" description="Helical" evidence="10">
    <location>
        <begin position="399"/>
        <end position="423"/>
    </location>
</feature>
<feature type="transmembrane region" description="Helical" evidence="10">
    <location>
        <begin position="1371"/>
        <end position="1390"/>
    </location>
</feature>
<dbReference type="InterPro" id="IPR053791">
    <property type="entry name" value="MFS_Tri12-like"/>
</dbReference>
<dbReference type="GO" id="GO:0140359">
    <property type="term" value="F:ABC-type transporter activity"/>
    <property type="evidence" value="ECO:0007669"/>
    <property type="project" value="InterPro"/>
</dbReference>
<dbReference type="InterPro" id="IPR050173">
    <property type="entry name" value="ABC_transporter_C-like"/>
</dbReference>
<feature type="transmembrane region" description="Helical" evidence="10">
    <location>
        <begin position="1488"/>
        <end position="1510"/>
    </location>
</feature>
<dbReference type="Gene3D" id="1.20.1250.20">
    <property type="entry name" value="MFS general substrate transporter like domains"/>
    <property type="match status" value="2"/>
</dbReference>
<evidence type="ECO:0000256" key="2">
    <source>
        <dbReference type="ARBA" id="ARBA00022448"/>
    </source>
</evidence>
<dbReference type="SUPFAM" id="SSF103473">
    <property type="entry name" value="MFS general substrate transporter"/>
    <property type="match status" value="1"/>
</dbReference>
<keyword evidence="5" id="KW-0547">Nucleotide-binding</keyword>
<feature type="transmembrane region" description="Helical" evidence="10">
    <location>
        <begin position="270"/>
        <end position="291"/>
    </location>
</feature>
<dbReference type="CDD" id="cd06179">
    <property type="entry name" value="MFS_TRI12_like"/>
    <property type="match status" value="1"/>
</dbReference>
<name>A0A8H5IRH4_9HYPO</name>
<organism evidence="14 15">
    <name type="scientific">Fusarium mexicanum</name>
    <dbReference type="NCBI Taxonomy" id="751941"/>
    <lineage>
        <taxon>Eukaryota</taxon>
        <taxon>Fungi</taxon>
        <taxon>Dikarya</taxon>
        <taxon>Ascomycota</taxon>
        <taxon>Pezizomycotina</taxon>
        <taxon>Sordariomycetes</taxon>
        <taxon>Hypocreomycetidae</taxon>
        <taxon>Hypocreales</taxon>
        <taxon>Nectriaceae</taxon>
        <taxon>Fusarium</taxon>
        <taxon>Fusarium fujikuroi species complex</taxon>
    </lineage>
</organism>
<keyword evidence="6" id="KW-0067">ATP-binding</keyword>
<feature type="region of interest" description="Disordered" evidence="9">
    <location>
        <begin position="571"/>
        <end position="599"/>
    </location>
</feature>
<dbReference type="SUPFAM" id="SSF52540">
    <property type="entry name" value="P-loop containing nucleoside triphosphate hydrolases"/>
    <property type="match status" value="2"/>
</dbReference>
<feature type="transmembrane region" description="Helical" evidence="10">
    <location>
        <begin position="37"/>
        <end position="64"/>
    </location>
</feature>
<comment type="subcellular location">
    <subcellularLocation>
        <location evidence="1">Cell membrane</location>
        <topology evidence="1">Multi-pass membrane protein</topology>
    </subcellularLocation>
</comment>
<feature type="domain" description="ABC transporter" evidence="12">
    <location>
        <begin position="998"/>
        <end position="1223"/>
    </location>
</feature>
<dbReference type="SMART" id="SM00382">
    <property type="entry name" value="AAA"/>
    <property type="match status" value="2"/>
</dbReference>
<dbReference type="Pfam" id="PF00664">
    <property type="entry name" value="ABC_membrane"/>
    <property type="match status" value="1"/>
</dbReference>
<feature type="transmembrane region" description="Helical" evidence="10">
    <location>
        <begin position="721"/>
        <end position="739"/>
    </location>
</feature>
<dbReference type="PANTHER" id="PTHR24223:SF345">
    <property type="entry name" value="ABC MULTIDRUG TRANSPORTER (EUROFUNG)"/>
    <property type="match status" value="1"/>
</dbReference>
<dbReference type="GO" id="GO:0005886">
    <property type="term" value="C:plasma membrane"/>
    <property type="evidence" value="ECO:0007669"/>
    <property type="project" value="UniProtKB-SubCell"/>
</dbReference>
<feature type="region of interest" description="Disordered" evidence="9">
    <location>
        <begin position="1"/>
        <end position="29"/>
    </location>
</feature>
<dbReference type="InterPro" id="IPR036259">
    <property type="entry name" value="MFS_trans_sf"/>
</dbReference>
<evidence type="ECO:0000256" key="1">
    <source>
        <dbReference type="ARBA" id="ARBA00004651"/>
    </source>
</evidence>
<keyword evidence="8 10" id="KW-0472">Membrane</keyword>
<dbReference type="InterPro" id="IPR017871">
    <property type="entry name" value="ABC_transporter-like_CS"/>
</dbReference>
<feature type="transmembrane region" description="Helical" evidence="10">
    <location>
        <begin position="194"/>
        <end position="216"/>
    </location>
</feature>
<dbReference type="PROSITE" id="PS50850">
    <property type="entry name" value="MFS"/>
    <property type="match status" value="1"/>
</dbReference>
<feature type="transmembrane region" description="Helical" evidence="10">
    <location>
        <begin position="1445"/>
        <end position="1476"/>
    </location>
</feature>
<evidence type="ECO:0000256" key="9">
    <source>
        <dbReference type="SAM" id="MobiDB-lite"/>
    </source>
</evidence>
<evidence type="ECO:0000259" key="12">
    <source>
        <dbReference type="PROSITE" id="PS50893"/>
    </source>
</evidence>
<comment type="caution">
    <text evidence="14">The sequence shown here is derived from an EMBL/GenBank/DDBJ whole genome shotgun (WGS) entry which is preliminary data.</text>
</comment>
<dbReference type="Proteomes" id="UP000522262">
    <property type="component" value="Unassembled WGS sequence"/>
</dbReference>
<dbReference type="PROSITE" id="PS50929">
    <property type="entry name" value="ABC_TM1F"/>
    <property type="match status" value="1"/>
</dbReference>
<evidence type="ECO:0000256" key="7">
    <source>
        <dbReference type="ARBA" id="ARBA00022989"/>
    </source>
</evidence>
<evidence type="ECO:0000256" key="3">
    <source>
        <dbReference type="ARBA" id="ARBA00022475"/>
    </source>
</evidence>
<dbReference type="EMBL" id="JAAOAM010000173">
    <property type="protein sequence ID" value="KAF5542008.1"/>
    <property type="molecule type" value="Genomic_DNA"/>
</dbReference>
<dbReference type="Pfam" id="PF06609">
    <property type="entry name" value="TRI12"/>
    <property type="match status" value="1"/>
</dbReference>
<feature type="transmembrane region" description="Helical" evidence="10">
    <location>
        <begin position="106"/>
        <end position="124"/>
    </location>
</feature>
<protein>
    <submittedName>
        <fullName evidence="14">Drug facilitator PEP5</fullName>
    </submittedName>
</protein>
<feature type="transmembrane region" description="Helical" evidence="10">
    <location>
        <begin position="1276"/>
        <end position="1296"/>
    </location>
</feature>
<dbReference type="Pfam" id="PF00005">
    <property type="entry name" value="ABC_tran"/>
    <property type="match status" value="2"/>
</dbReference>
<dbReference type="InterPro" id="IPR003439">
    <property type="entry name" value="ABC_transporter-like_ATP-bd"/>
</dbReference>
<dbReference type="PROSITE" id="PS00216">
    <property type="entry name" value="SUGAR_TRANSPORT_1"/>
    <property type="match status" value="1"/>
</dbReference>
<evidence type="ECO:0000256" key="4">
    <source>
        <dbReference type="ARBA" id="ARBA00022692"/>
    </source>
</evidence>
<keyword evidence="7 10" id="KW-1133">Transmembrane helix</keyword>
<dbReference type="InterPro" id="IPR044726">
    <property type="entry name" value="ABCC_6TM_D2"/>
</dbReference>
<dbReference type="PROSITE" id="PS50893">
    <property type="entry name" value="ABC_TRANSPORTER_2"/>
    <property type="match status" value="2"/>
</dbReference>
<keyword evidence="2" id="KW-0813">Transport</keyword>
<dbReference type="InterPro" id="IPR036640">
    <property type="entry name" value="ABC1_TM_sf"/>
</dbReference>
<sequence>MAQPNTLTPAKVELEDDPHRAALEDNPTTQPKTGARVWIAIFSMALSFGPAVGLPFVCVASIVVQITNELGDASQLPWVVGAWSLATACSFSLGGPFSDIFGRRSIILAGQIIVLIGNIVGGTAQNTQSIIAAETLVGLGAGFVFVAYAGVPEMLPNKWRSLGLGILEGGIALPWAVVSVLLANAMYKYATWRWLFYLAIIVQAISLAGTALFYWPTTHPQGDFEKSRWTQFREIDWIGLGLFTAGLAVFLIGLTWGGSTSHPWKSASTIVPIVLGLFTVVAAFIYDFFIAKAPMFPLSLFSTIRGFLLVIVVLFISGMNYNSLSALLPQGSLYMFTTDGIEIGVLALPNTLMQGVCGFLVPLFSHKIGHIKWQFVAGTVFQAIFIGASAATVNPNHKLAWAFVPAFGVPMFVLCTILGYSIASLHVPHSHLGLAMGLLGTFRSAGGAVGNAIFNTIFQDKFKTYSGEEIARAALQSGLNATDLGLIIPGTIQHNLGVPGALDAVHGMTPEIQDVLRHAVRQAYGRAFQFVFYITIAFSTVAVICALFVEDPTAFMTNHVQSAMVGRGHSGVVDGAAPATSTDDKPTESHDEKSDGNIAGGVSFLSIASVPDLVLPRSYHEQQRRNEPGFRLPQHDLFCFDPATPMAASKRGHQDHPRIFWFLIAGATTLNLYGNSKLTPSDVSQKDHHHALASVASFVATALLCLLLNMEHMRSARPADLAVLFLLLSLGFDVAVAIQKAHKEWLIVTTQAALKLLLVATESRSKRRILKSPYSTQAPEELAGLLSRVFFWWINPILAMGNGKILSGDDLPPIGHLLRSEKLRRDGLKAWDLRARPLNKIALPICLAKSMLPQFMAPVILRYRERDEIREQTEALLQRLRAQELEIAKKVRWMMVAYNASANALGIFSPILTFVIFVMYANLRGSTLDAETAFTTTALLGLVTHPANMIMTIVPRAIGSLAAFGRIQDYLVRPGRADERRLSKPQTKGDESSPAICLEGVNVQSQSSSRLVLENINLSINQGSITICAGAVGSGKTVLAQCILGEIPTSKGTISMSTKRIACCEQSPWLPGGTLKEAICGFGKFEPDWYRHVIELCCLDQDISALPLGDNTVIGSRGLKLSGGQRQRLSLARAVYARCEIVLLDDSFSALDHSTERKVVSNLLGTQGHFRKIGATVVLIANSTKHFDLADSIVILENGRVTYGGSSKEIREEAAHLRQTHVNVAVAEANTNRVETNKTIQTQTLEVTEAMVDLGRSTGDFSLYGYYLRALHPRNFFILIACTASYSFFVTFPQYWLQKWTESPGSQTTFYIVGYIILSLLAWSATNGSMWFSEDMQLVDKSLPPAILSLSNQVFKLLVQAALLFSAQRLLAATLPICVLVVYVVQRVYLRTSRQLRLLQLESQSAVYSSFLESVEGVVSIRSFGWVKQAEANNMLCLDKSQQPAYILLCLQLWLNIVLDLVIAAMAVILITLAVFSEGSTTAGQIGMSLNIVLVANSTLLALVTAWANLEISLGAISRLKTLEGETVAEEQLASGAIVPESWPSRGAVQIRDLTVSYEEKHVPALKNINISIEAGQHLVICGRTGSGKSTLLLALLRLLDTQLGSIEVDGIALSQVPLSIIRERCFITVTQDPFLLAQANLRFNLDPSETLSDSVIMKALERTGLCGHFGTNTEAKLVDILDNPLSSLPHMSTGQTQLFALTRAILRVEHSSITGVKPILLLDEATSSVDGVTESIMRGIIKEVFTDNGHTVVEITHRLSGYEDIARTGGESRQVTVVLLSQGEIQSQGRIEDMLDFGKTA</sequence>
<feature type="domain" description="ABC transporter" evidence="12">
    <location>
        <begin position="1549"/>
        <end position="1802"/>
    </location>
</feature>
<evidence type="ECO:0000256" key="10">
    <source>
        <dbReference type="SAM" id="Phobius"/>
    </source>
</evidence>
<dbReference type="CDD" id="cd18580">
    <property type="entry name" value="ABC_6TM_ABCC_D2"/>
    <property type="match status" value="1"/>
</dbReference>
<dbReference type="InterPro" id="IPR003593">
    <property type="entry name" value="AAA+_ATPase"/>
</dbReference>
<evidence type="ECO:0000256" key="5">
    <source>
        <dbReference type="ARBA" id="ARBA00022741"/>
    </source>
</evidence>
<evidence type="ECO:0000256" key="6">
    <source>
        <dbReference type="ARBA" id="ARBA00022840"/>
    </source>
</evidence>